<feature type="transmembrane region" description="Helical" evidence="1">
    <location>
        <begin position="31"/>
        <end position="53"/>
    </location>
</feature>
<dbReference type="Proteomes" id="UP000663841">
    <property type="component" value="Unassembled WGS sequence"/>
</dbReference>
<feature type="non-terminal residue" evidence="2">
    <location>
        <position position="1"/>
    </location>
</feature>
<keyword evidence="1" id="KW-0472">Membrane</keyword>
<sequence>SAYTFTPSWTAGLAMQFLQYNLTHPYPKNKLFTAVTFVLIALTLPILIILNIITVGHELVPALQQDFQQNDTIPLLWTTTLLAPLLRRKAPLCQPKDFGRGDTFRLSPSLFEYKVLSSWRTSSTLKSKDEGRVEYRGGSFDQCYVYSIRFDLSVIESTQTLTVVVSCPDFPVRAFMESRIIFALDDSKDIVGQYYGGDLDILDLVDGDSRDYRRLVFAIMDVMSTDSLSILDGSRHNWLSLSTLAKVDVQEPSFSTAILVAKNESTQTLTVVVSCPDFPVRAFMESRIIFALDDSKDIVGQYYGGDLDILDLVDGDSRDYRRLVFAIMDVMSTDSLSILDGSRHNWLSLSTLAKVDVQEPSFSTAILVAKNGTSHMLDNELGDAEVYRPTIVNLMRTVQHAVQLDLGNPGPANIFTNASAINSTFSANPPFAGFDLKRWVNRNSFQYGKVEAPYLTFAEMLRAGFPTNITRALGDPTGLPAKSTIITSYMCPNYQARPKSSLVANVFIGTATMFLSAWAALRFVTAMIAKRIRGPCVTCTCGGLTDLENTLMRCDHSHAVVASGLATGLVPPPNFLARSNTESDINQKGDFSSQDISIQEVPKTGPVVEAKV</sequence>
<evidence type="ECO:0000313" key="3">
    <source>
        <dbReference type="Proteomes" id="UP000663841"/>
    </source>
</evidence>
<proteinExistence type="predicted"/>
<name>A0A8H3AT34_9AGAM</name>
<evidence type="ECO:0000256" key="1">
    <source>
        <dbReference type="SAM" id="Phobius"/>
    </source>
</evidence>
<feature type="transmembrane region" description="Helical" evidence="1">
    <location>
        <begin position="502"/>
        <end position="524"/>
    </location>
</feature>
<comment type="caution">
    <text evidence="2">The sequence shown here is derived from an EMBL/GenBank/DDBJ whole genome shotgun (WGS) entry which is preliminary data.</text>
</comment>
<keyword evidence="1" id="KW-1133">Transmembrane helix</keyword>
<evidence type="ECO:0008006" key="4">
    <source>
        <dbReference type="Google" id="ProtNLM"/>
    </source>
</evidence>
<gene>
    <name evidence="2" type="ORF">RDB_LOCUS88538</name>
</gene>
<dbReference type="AlphaFoldDB" id="A0A8H3AT34"/>
<organism evidence="2 3">
    <name type="scientific">Rhizoctonia solani</name>
    <dbReference type="NCBI Taxonomy" id="456999"/>
    <lineage>
        <taxon>Eukaryota</taxon>
        <taxon>Fungi</taxon>
        <taxon>Dikarya</taxon>
        <taxon>Basidiomycota</taxon>
        <taxon>Agaricomycotina</taxon>
        <taxon>Agaricomycetes</taxon>
        <taxon>Cantharellales</taxon>
        <taxon>Ceratobasidiaceae</taxon>
        <taxon>Rhizoctonia</taxon>
    </lineage>
</organism>
<protein>
    <recommendedName>
        <fullName evidence="4">Transmembrane protein</fullName>
    </recommendedName>
</protein>
<dbReference type="EMBL" id="CAJMWW010000091">
    <property type="protein sequence ID" value="CAE6438547.1"/>
    <property type="molecule type" value="Genomic_DNA"/>
</dbReference>
<evidence type="ECO:0000313" key="2">
    <source>
        <dbReference type="EMBL" id="CAE6438547.1"/>
    </source>
</evidence>
<keyword evidence="1" id="KW-0812">Transmembrane</keyword>
<accession>A0A8H3AT34</accession>
<reference evidence="2" key="1">
    <citation type="submission" date="2021-01" db="EMBL/GenBank/DDBJ databases">
        <authorList>
            <person name="Kaushik A."/>
        </authorList>
    </citation>
    <scope>NUCLEOTIDE SEQUENCE</scope>
    <source>
        <strain evidence="2">AG3-T5</strain>
    </source>
</reference>